<feature type="region of interest" description="Disordered" evidence="5">
    <location>
        <begin position="1"/>
        <end position="72"/>
    </location>
</feature>
<accession>A0A8E0VQ01</accession>
<dbReference type="Gene3D" id="1.10.555.10">
    <property type="entry name" value="Rho GTPase activation protein"/>
    <property type="match status" value="1"/>
</dbReference>
<protein>
    <submittedName>
        <fullName evidence="7">Inositol polyphosphate 5 phosphatase OCRL 1</fullName>
    </submittedName>
</protein>
<feature type="compositionally biased region" description="Polar residues" evidence="5">
    <location>
        <begin position="1"/>
        <end position="11"/>
    </location>
</feature>
<dbReference type="InterPro" id="IPR000300">
    <property type="entry name" value="IPPc"/>
</dbReference>
<dbReference type="AlphaFoldDB" id="A0A8E0VQ01"/>
<gene>
    <name evidence="7" type="ORF">FBUS_04353</name>
</gene>
<keyword evidence="4" id="KW-0968">Cytoplasmic vesicle</keyword>
<dbReference type="InterPro" id="IPR048869">
    <property type="entry name" value="OCRL-1_2_ASH"/>
</dbReference>
<comment type="subcellular location">
    <subcellularLocation>
        <location evidence="2">Cytoplasmic vesicle</location>
        <location evidence="2">Phagosome membrane</location>
    </subcellularLocation>
    <subcellularLocation>
        <location evidence="1">Early endosome membrane</location>
    </subcellularLocation>
</comment>
<dbReference type="PANTHER" id="PTHR11200:SF300">
    <property type="entry name" value="TYPE II INOSITOL 1,4,5-TRISPHOSPHATE 5-PHOSPHATASE"/>
    <property type="match status" value="1"/>
</dbReference>
<evidence type="ECO:0000313" key="7">
    <source>
        <dbReference type="EMBL" id="KAA0200269.1"/>
    </source>
</evidence>
<dbReference type="PANTHER" id="PTHR11200">
    <property type="entry name" value="INOSITOL 5-PHOSPHATASE"/>
    <property type="match status" value="1"/>
</dbReference>
<feature type="compositionally biased region" description="Polar residues" evidence="5">
    <location>
        <begin position="53"/>
        <end position="64"/>
    </location>
</feature>
<dbReference type="PROSITE" id="PS50238">
    <property type="entry name" value="RHOGAP"/>
    <property type="match status" value="1"/>
</dbReference>
<dbReference type="SMART" id="SM00324">
    <property type="entry name" value="RhoGAP"/>
    <property type="match status" value="1"/>
</dbReference>
<name>A0A8E0VQ01_9TREM</name>
<feature type="compositionally biased region" description="Basic residues" evidence="5">
    <location>
        <begin position="13"/>
        <end position="29"/>
    </location>
</feature>
<dbReference type="InterPro" id="IPR013783">
    <property type="entry name" value="Ig-like_fold"/>
</dbReference>
<dbReference type="SUPFAM" id="SSF48350">
    <property type="entry name" value="GTPase activation domain, GAP"/>
    <property type="match status" value="1"/>
</dbReference>
<evidence type="ECO:0000256" key="1">
    <source>
        <dbReference type="ARBA" id="ARBA00004146"/>
    </source>
</evidence>
<dbReference type="InterPro" id="IPR008936">
    <property type="entry name" value="Rho_GTPase_activation_prot"/>
</dbReference>
<evidence type="ECO:0000259" key="6">
    <source>
        <dbReference type="PROSITE" id="PS50238"/>
    </source>
</evidence>
<evidence type="ECO:0000313" key="8">
    <source>
        <dbReference type="Proteomes" id="UP000728185"/>
    </source>
</evidence>
<dbReference type="InterPro" id="IPR036691">
    <property type="entry name" value="Endo/exonu/phosph_ase_sf"/>
</dbReference>
<reference evidence="7" key="1">
    <citation type="submission" date="2019-05" db="EMBL/GenBank/DDBJ databases">
        <title>Annotation for the trematode Fasciolopsis buski.</title>
        <authorList>
            <person name="Choi Y.-J."/>
        </authorList>
    </citation>
    <scope>NUCLEOTIDE SEQUENCE</scope>
    <source>
        <strain evidence="7">HT</strain>
        <tissue evidence="7">Whole worm</tissue>
    </source>
</reference>
<comment type="caution">
    <text evidence="7">The sequence shown here is derived from an EMBL/GenBank/DDBJ whole genome shotgun (WGS) entry which is preliminary data.</text>
</comment>
<dbReference type="GO" id="GO:0031901">
    <property type="term" value="C:early endosome membrane"/>
    <property type="evidence" value="ECO:0007669"/>
    <property type="project" value="UniProtKB-SubCell"/>
</dbReference>
<organism evidence="7 8">
    <name type="scientific">Fasciolopsis buskii</name>
    <dbReference type="NCBI Taxonomy" id="27845"/>
    <lineage>
        <taxon>Eukaryota</taxon>
        <taxon>Metazoa</taxon>
        <taxon>Spiralia</taxon>
        <taxon>Lophotrochozoa</taxon>
        <taxon>Platyhelminthes</taxon>
        <taxon>Trematoda</taxon>
        <taxon>Digenea</taxon>
        <taxon>Plagiorchiida</taxon>
        <taxon>Echinostomata</taxon>
        <taxon>Echinostomatoidea</taxon>
        <taxon>Fasciolidae</taxon>
        <taxon>Fasciolopsis</taxon>
    </lineage>
</organism>
<feature type="domain" description="Rho-GAP" evidence="6">
    <location>
        <begin position="918"/>
        <end position="1101"/>
    </location>
</feature>
<dbReference type="Gene3D" id="3.60.10.10">
    <property type="entry name" value="Endonuclease/exonuclease/phosphatase"/>
    <property type="match status" value="1"/>
</dbReference>
<dbReference type="Proteomes" id="UP000728185">
    <property type="component" value="Unassembled WGS sequence"/>
</dbReference>
<feature type="compositionally biased region" description="Polar residues" evidence="5">
    <location>
        <begin position="278"/>
        <end position="324"/>
    </location>
</feature>
<sequence length="1105" mass="123116">MFSSGPSTTVRITGRRLSKPRTVRSRPNRIHGLYSKNGSGGSDQTSVDERGTETITSVTNSKSNGHLDCADSDEPSEPIGVVYLKKGKQKSPSSGSLTTGITDVKHSYYRVCHFTLRFPNVSEIARFNEETAKEMDLNRGTRTHVPSSSPSSHLEIGIDLVRSTDLLPISWLDKYRSDVSRNRGGRSAIHRGKPTGPVQVTTNDPRSDSHSSNSDSTLSDLPTSSTSDLSDSAPELQEPVHARLRHMTSLTDNAESDTAGQPLMSSASFLAPPGPSHGYSSTTSLTCDSPDSNESSPEFQNPAASELQQDDQTTGSTESTNNRNPAGATGSPLLQNHQRVMTASQSCSDLSSRAMPLRRRSKNFLEDHLYRARLSQSEWLIRQELLKRTDEYCTFENVRIFIGTWNVNGRSDSQLALDNWLLPPNDQPPADIYVFGFQELDLSIGAVALNKTSPAALEDRWTMQLETALGGLLRPPPSRQHHRRYPQMSEEARAYATKWVKHTGGGYIRLKRARLAGMLMIVYISIRMFAHANASELAIQLVPTGVFNVMGNKGAVGLRLTLYNTAICFVNCHLAAGEANLERRNQDFQEIKRKMVFERRADSKNPSLVDHLTIQSHDIVFVFGDLNYRISGLDSAKVRELVESMDYDYILGFDELAKQRLTSRTFGGFCECKVTFAPTFKFDMNSNVYDTSEKNRIPSYCDRILWSGKHCEPIVYRSHHDFVMSDHKPVSGYFKIGARRVNRTLFQRAYEAVVRSQDLVYNLSLPQAQLDNQELEFGPVRFYEVCQQSVTLTNTGLSDLQYNFRREGIADFPAWLTISPESMAVEKGASVQINVEIFVKPELVASLNSGDNKLSTIVVLRLNGGKDYFLSISGQFIPTCFGLPLRLLLSLETAPVAWLPVQELQKKIREVNSQSQNSNLSPPTANEPHPFRIPKELFRLVDFISVHLTEPELFRQSGQYDDVRVIRDMLDTTTWNVSFPDTVSVHSAAFCLLIFLNTLTEAVIPQKFQALCLESAGSYSAAVKALACVPVDHQNLFYYLTAFLRSCLALSEKNGTDVQLLASSFGDVVFRDSLASRKTPRPENTVPFMQHFLTNGPTALFGGPL</sequence>
<dbReference type="SMART" id="SM00128">
    <property type="entry name" value="IPPc"/>
    <property type="match status" value="1"/>
</dbReference>
<keyword evidence="3" id="KW-0967">Endosome</keyword>
<evidence type="ECO:0000256" key="3">
    <source>
        <dbReference type="ARBA" id="ARBA00022753"/>
    </source>
</evidence>
<dbReference type="Pfam" id="PF00620">
    <property type="entry name" value="RhoGAP"/>
    <property type="match status" value="1"/>
</dbReference>
<dbReference type="Gene3D" id="2.60.40.10">
    <property type="entry name" value="Immunoglobulins"/>
    <property type="match status" value="1"/>
</dbReference>
<dbReference type="GO" id="GO:0007165">
    <property type="term" value="P:signal transduction"/>
    <property type="evidence" value="ECO:0007669"/>
    <property type="project" value="InterPro"/>
</dbReference>
<proteinExistence type="predicted"/>
<feature type="region of interest" description="Disordered" evidence="5">
    <location>
        <begin position="180"/>
        <end position="236"/>
    </location>
</feature>
<dbReference type="Pfam" id="PF22669">
    <property type="entry name" value="Exo_endo_phos2"/>
    <property type="match status" value="1"/>
</dbReference>
<feature type="compositionally biased region" description="Low complexity" evidence="5">
    <location>
        <begin position="210"/>
        <end position="232"/>
    </location>
</feature>
<dbReference type="EMBL" id="LUCM01000640">
    <property type="protein sequence ID" value="KAA0200269.1"/>
    <property type="molecule type" value="Genomic_DNA"/>
</dbReference>
<feature type="compositionally biased region" description="Polar residues" evidence="5">
    <location>
        <begin position="253"/>
        <end position="268"/>
    </location>
</feature>
<dbReference type="GO" id="GO:0030670">
    <property type="term" value="C:phagocytic vesicle membrane"/>
    <property type="evidence" value="ECO:0007669"/>
    <property type="project" value="UniProtKB-SubCell"/>
</dbReference>
<dbReference type="Pfam" id="PF21310">
    <property type="entry name" value="OCRL-like_ASH"/>
    <property type="match status" value="1"/>
</dbReference>
<feature type="region of interest" description="Disordered" evidence="5">
    <location>
        <begin position="253"/>
        <end position="333"/>
    </location>
</feature>
<evidence type="ECO:0000256" key="2">
    <source>
        <dbReference type="ARBA" id="ARBA00004580"/>
    </source>
</evidence>
<dbReference type="GO" id="GO:0004439">
    <property type="term" value="F:phosphatidylinositol-4,5-bisphosphate 5-phosphatase activity"/>
    <property type="evidence" value="ECO:0007669"/>
    <property type="project" value="TreeGrafter"/>
</dbReference>
<dbReference type="InterPro" id="IPR000198">
    <property type="entry name" value="RhoGAP_dom"/>
</dbReference>
<keyword evidence="8" id="KW-1185">Reference proteome</keyword>
<dbReference type="OrthoDB" id="7862313at2759"/>
<evidence type="ECO:0000256" key="4">
    <source>
        <dbReference type="ARBA" id="ARBA00023329"/>
    </source>
</evidence>
<dbReference type="SUPFAM" id="SSF56219">
    <property type="entry name" value="DNase I-like"/>
    <property type="match status" value="1"/>
</dbReference>
<dbReference type="InterPro" id="IPR046985">
    <property type="entry name" value="IP5"/>
</dbReference>
<dbReference type="GO" id="GO:0046856">
    <property type="term" value="P:phosphatidylinositol dephosphorylation"/>
    <property type="evidence" value="ECO:0007669"/>
    <property type="project" value="InterPro"/>
</dbReference>
<evidence type="ECO:0000256" key="5">
    <source>
        <dbReference type="SAM" id="MobiDB-lite"/>
    </source>
</evidence>